<evidence type="ECO:0000256" key="2">
    <source>
        <dbReference type="ARBA" id="ARBA00023027"/>
    </source>
</evidence>
<protein>
    <submittedName>
        <fullName evidence="4">D-2-hydroxyacid dehydrogenase</fullName>
    </submittedName>
</protein>
<dbReference type="PANTHER" id="PTHR43333">
    <property type="entry name" value="2-HACID_DH_C DOMAIN-CONTAINING PROTEIN"/>
    <property type="match status" value="1"/>
</dbReference>
<dbReference type="InterPro" id="IPR006140">
    <property type="entry name" value="D-isomer_DH_NAD-bd"/>
</dbReference>
<dbReference type="CDD" id="cd05300">
    <property type="entry name" value="2-Hacid_dh_1"/>
    <property type="match status" value="1"/>
</dbReference>
<name>A0ABU5EHU3_9PROT</name>
<evidence type="ECO:0000256" key="1">
    <source>
        <dbReference type="ARBA" id="ARBA00023002"/>
    </source>
</evidence>
<dbReference type="EMBL" id="JAXCLW010000014">
    <property type="protein sequence ID" value="MDY0885788.1"/>
    <property type="molecule type" value="Genomic_DNA"/>
</dbReference>
<dbReference type="Gene3D" id="3.40.50.720">
    <property type="entry name" value="NAD(P)-binding Rossmann-like Domain"/>
    <property type="match status" value="2"/>
</dbReference>
<keyword evidence="5" id="KW-1185">Reference proteome</keyword>
<sequence length="269" mass="30337">MFSISQPHFPGQPQRIAAAHPTVRWLHVGGSGYEQFLPWPRQDLVVSNSAGVLARYLGETVIGGMLALNGKFLTYFHQQRRHEWRQHAFRSLSEQTLLIVGLGAIGSHVAHFAKTLGMRVLAIRRQQQPHPHVDEMHPPENLPELLARADVVSLHVRLNDETRHLMNRQMLAACKPGALLINTARGEVVDEAALIEALRSGHIAGAYLDVFEREPLPQDSPLWDMPNVLITPHVADLVIGWDRIFANFFAENLERWQRGEELQNRVPVG</sequence>
<proteinExistence type="predicted"/>
<keyword evidence="2" id="KW-0520">NAD</keyword>
<organism evidence="4 5">
    <name type="scientific">Dongia soli</name>
    <dbReference type="NCBI Taxonomy" id="600628"/>
    <lineage>
        <taxon>Bacteria</taxon>
        <taxon>Pseudomonadati</taxon>
        <taxon>Pseudomonadota</taxon>
        <taxon>Alphaproteobacteria</taxon>
        <taxon>Rhodospirillales</taxon>
        <taxon>Dongiaceae</taxon>
        <taxon>Dongia</taxon>
    </lineage>
</organism>
<gene>
    <name evidence="4" type="ORF">SMD27_23330</name>
</gene>
<dbReference type="InterPro" id="IPR036291">
    <property type="entry name" value="NAD(P)-bd_dom_sf"/>
</dbReference>
<keyword evidence="1" id="KW-0560">Oxidoreductase</keyword>
<feature type="domain" description="D-isomer specific 2-hydroxyacid dehydrogenase NAD-binding" evidence="3">
    <location>
        <begin position="63"/>
        <end position="235"/>
    </location>
</feature>
<dbReference type="SUPFAM" id="SSF51735">
    <property type="entry name" value="NAD(P)-binding Rossmann-fold domains"/>
    <property type="match status" value="1"/>
</dbReference>
<dbReference type="PROSITE" id="PS00671">
    <property type="entry name" value="D_2_HYDROXYACID_DH_3"/>
    <property type="match status" value="1"/>
</dbReference>
<comment type="caution">
    <text evidence="4">The sequence shown here is derived from an EMBL/GenBank/DDBJ whole genome shotgun (WGS) entry which is preliminary data.</text>
</comment>
<accession>A0ABU5EHU3</accession>
<dbReference type="PANTHER" id="PTHR43333:SF1">
    <property type="entry name" value="D-ISOMER SPECIFIC 2-HYDROXYACID DEHYDROGENASE NAD-BINDING DOMAIN-CONTAINING PROTEIN"/>
    <property type="match status" value="1"/>
</dbReference>
<dbReference type="Proteomes" id="UP001279642">
    <property type="component" value="Unassembled WGS sequence"/>
</dbReference>
<dbReference type="RefSeq" id="WP_320510864.1">
    <property type="nucleotide sequence ID" value="NZ_JAXCLW010000014.1"/>
</dbReference>
<evidence type="ECO:0000313" key="4">
    <source>
        <dbReference type="EMBL" id="MDY0885788.1"/>
    </source>
</evidence>
<evidence type="ECO:0000313" key="5">
    <source>
        <dbReference type="Proteomes" id="UP001279642"/>
    </source>
</evidence>
<dbReference type="InterPro" id="IPR029753">
    <property type="entry name" value="D-isomer_DH_CS"/>
</dbReference>
<dbReference type="Pfam" id="PF02826">
    <property type="entry name" value="2-Hacid_dh_C"/>
    <property type="match status" value="1"/>
</dbReference>
<reference evidence="4 5" key="1">
    <citation type="journal article" date="2016" name="Antonie Van Leeuwenhoek">
        <title>Dongia soli sp. nov., isolated from soil from Dokdo, Korea.</title>
        <authorList>
            <person name="Kim D.U."/>
            <person name="Lee H."/>
            <person name="Kim H."/>
            <person name="Kim S.G."/>
            <person name="Ka J.O."/>
        </authorList>
    </citation>
    <scope>NUCLEOTIDE SEQUENCE [LARGE SCALE GENOMIC DNA]</scope>
    <source>
        <strain evidence="4 5">D78</strain>
    </source>
</reference>
<evidence type="ECO:0000259" key="3">
    <source>
        <dbReference type="Pfam" id="PF02826"/>
    </source>
</evidence>